<gene>
    <name evidence="1" type="ORF">EAH_00056760</name>
</gene>
<organism evidence="1 2">
    <name type="scientific">Eimeria acervulina</name>
    <name type="common">Coccidian parasite</name>
    <dbReference type="NCBI Taxonomy" id="5801"/>
    <lineage>
        <taxon>Eukaryota</taxon>
        <taxon>Sar</taxon>
        <taxon>Alveolata</taxon>
        <taxon>Apicomplexa</taxon>
        <taxon>Conoidasida</taxon>
        <taxon>Coccidia</taxon>
        <taxon>Eucoccidiorida</taxon>
        <taxon>Eimeriorina</taxon>
        <taxon>Eimeriidae</taxon>
        <taxon>Eimeria</taxon>
    </lineage>
</organism>
<reference evidence="1" key="2">
    <citation type="submission" date="2013-10" db="EMBL/GenBank/DDBJ databases">
        <authorList>
            <person name="Aslett M."/>
        </authorList>
    </citation>
    <scope>NUCLEOTIDE SEQUENCE</scope>
    <source>
        <strain evidence="1">Houghton</strain>
    </source>
</reference>
<sequence length="103" mass="11483">MVHAEEQEILHTETKKEVMGMMARGGMKGRLLLEQVALLNRLQEVVVMAIVIEADIREAIEDIRAIRGHHMGAVGGLALVVWALLAIVRRCAWTTEVSLCRLI</sequence>
<dbReference type="AlphaFoldDB" id="U6GKW4"/>
<dbReference type="GeneID" id="25273746"/>
<keyword evidence="2" id="KW-1185">Reference proteome</keyword>
<evidence type="ECO:0000313" key="1">
    <source>
        <dbReference type="EMBL" id="CDI80866.1"/>
    </source>
</evidence>
<dbReference type="Proteomes" id="UP000018050">
    <property type="component" value="Unassembled WGS sequence"/>
</dbReference>
<accession>U6GKW4</accession>
<evidence type="ECO:0000313" key="2">
    <source>
        <dbReference type="Proteomes" id="UP000018050"/>
    </source>
</evidence>
<proteinExistence type="predicted"/>
<dbReference type="RefSeq" id="XP_013249237.1">
    <property type="nucleotide sequence ID" value="XM_013393783.1"/>
</dbReference>
<dbReference type="EMBL" id="HG671376">
    <property type="protein sequence ID" value="CDI80866.1"/>
    <property type="molecule type" value="Genomic_DNA"/>
</dbReference>
<protein>
    <submittedName>
        <fullName evidence="1">Uncharacterized protein</fullName>
    </submittedName>
</protein>
<name>U6GKW4_EIMAC</name>
<reference evidence="1" key="1">
    <citation type="submission" date="2013-10" db="EMBL/GenBank/DDBJ databases">
        <title>Genomic analysis of the causative agents of coccidiosis in chickens.</title>
        <authorList>
            <person name="Reid A.J."/>
            <person name="Blake D."/>
            <person name="Billington K."/>
            <person name="Browne H."/>
            <person name="Dunn M."/>
            <person name="Hung S."/>
            <person name="Kawahara F."/>
            <person name="Miranda-Saavedra D."/>
            <person name="Mourier T."/>
            <person name="Nagra H."/>
            <person name="Otto T.D."/>
            <person name="Rawlings N."/>
            <person name="Sanchez A."/>
            <person name="Sanders M."/>
            <person name="Subramaniam C."/>
            <person name="Tay Y."/>
            <person name="Dear P."/>
            <person name="Doerig C."/>
            <person name="Gruber A."/>
            <person name="Parkinson J."/>
            <person name="Shirley M."/>
            <person name="Wan K.L."/>
            <person name="Berriman M."/>
            <person name="Tomley F."/>
            <person name="Pain A."/>
        </authorList>
    </citation>
    <scope>NUCLEOTIDE SEQUENCE</scope>
    <source>
        <strain evidence="1">Houghton</strain>
    </source>
</reference>
<dbReference type="VEuPathDB" id="ToxoDB:EAH_00056760"/>